<dbReference type="PANTHER" id="PTHR43584:SF8">
    <property type="entry name" value="N-ACETYLMURAMATE ALPHA-1-PHOSPHATE URIDYLYLTRANSFERASE"/>
    <property type="match status" value="1"/>
</dbReference>
<protein>
    <recommendedName>
        <fullName evidence="3">Nucleotidyl transferase domain-containing protein</fullName>
    </recommendedName>
</protein>
<dbReference type="Gene3D" id="3.90.550.10">
    <property type="entry name" value="Spore Coat Polysaccharide Biosynthesis Protein SpsA, Chain A"/>
    <property type="match status" value="1"/>
</dbReference>
<evidence type="ECO:0000313" key="5">
    <source>
        <dbReference type="Proteomes" id="UP001500967"/>
    </source>
</evidence>
<dbReference type="Proteomes" id="UP001500967">
    <property type="component" value="Unassembled WGS sequence"/>
</dbReference>
<dbReference type="PANTHER" id="PTHR43584">
    <property type="entry name" value="NUCLEOTIDYL TRANSFERASE"/>
    <property type="match status" value="1"/>
</dbReference>
<dbReference type="RefSeq" id="WP_344649639.1">
    <property type="nucleotide sequence ID" value="NZ_BAAAGX010000012.1"/>
</dbReference>
<dbReference type="Pfam" id="PF00483">
    <property type="entry name" value="NTP_transferase"/>
    <property type="match status" value="1"/>
</dbReference>
<reference evidence="5" key="1">
    <citation type="journal article" date="2019" name="Int. J. Syst. Evol. Microbiol.">
        <title>The Global Catalogue of Microorganisms (GCM) 10K type strain sequencing project: providing services to taxonomists for standard genome sequencing and annotation.</title>
        <authorList>
            <consortium name="The Broad Institute Genomics Platform"/>
            <consortium name="The Broad Institute Genome Sequencing Center for Infectious Disease"/>
            <person name="Wu L."/>
            <person name="Ma J."/>
        </authorList>
    </citation>
    <scope>NUCLEOTIDE SEQUENCE [LARGE SCALE GENOMIC DNA]</scope>
    <source>
        <strain evidence="5">JCM 10425</strain>
    </source>
</reference>
<dbReference type="InterPro" id="IPR050065">
    <property type="entry name" value="GlmU-like"/>
</dbReference>
<evidence type="ECO:0000256" key="2">
    <source>
        <dbReference type="ARBA" id="ARBA00022695"/>
    </source>
</evidence>
<proteinExistence type="predicted"/>
<dbReference type="EMBL" id="BAAAGX010000012">
    <property type="protein sequence ID" value="GAA0244307.1"/>
    <property type="molecule type" value="Genomic_DNA"/>
</dbReference>
<accession>A0ABP3DYU4</accession>
<organism evidence="4 5">
    <name type="scientific">Cryptosporangium japonicum</name>
    <dbReference type="NCBI Taxonomy" id="80872"/>
    <lineage>
        <taxon>Bacteria</taxon>
        <taxon>Bacillati</taxon>
        <taxon>Actinomycetota</taxon>
        <taxon>Actinomycetes</taxon>
        <taxon>Cryptosporangiales</taxon>
        <taxon>Cryptosporangiaceae</taxon>
        <taxon>Cryptosporangium</taxon>
    </lineage>
</organism>
<keyword evidence="2" id="KW-0548">Nucleotidyltransferase</keyword>
<comment type="caution">
    <text evidence="4">The sequence shown here is derived from an EMBL/GenBank/DDBJ whole genome shotgun (WGS) entry which is preliminary data.</text>
</comment>
<feature type="domain" description="Nucleotidyl transferase" evidence="3">
    <location>
        <begin position="8"/>
        <end position="114"/>
    </location>
</feature>
<evidence type="ECO:0000259" key="3">
    <source>
        <dbReference type="Pfam" id="PF00483"/>
    </source>
</evidence>
<gene>
    <name evidence="4" type="ORF">GCM10009539_32220</name>
</gene>
<evidence type="ECO:0000313" key="4">
    <source>
        <dbReference type="EMBL" id="GAA0244307.1"/>
    </source>
</evidence>
<sequence length="276" mass="28682">MSERGLCAVVLAAGAGTRLRPLTEIRPKALCPVGTITLLDRALDRLAEHGLAGPDRVAVNAHHHAEQVVAAVAGRATSSVEQPEALGTAGAIGALREWVAGRDVLVVNADAYLAGALPGAFLGDWSGEQPRLLVVDAGDRRRDFDRWRFAGVSLLPAAEAAVLRPEPTGLYEVVWRAAWAAGHLELTPFTGTFVDCGTPADYLAANLHARTADVGNLLGVDPSAIVTGEVNESVVGAGAVVEGRITRCVVWPGARVEKGEDLTDVVRAGGGLSVSV</sequence>
<dbReference type="SUPFAM" id="SSF53448">
    <property type="entry name" value="Nucleotide-diphospho-sugar transferases"/>
    <property type="match status" value="1"/>
</dbReference>
<dbReference type="InterPro" id="IPR029044">
    <property type="entry name" value="Nucleotide-diphossugar_trans"/>
</dbReference>
<keyword evidence="1" id="KW-0808">Transferase</keyword>
<name>A0ABP3DYU4_9ACTN</name>
<keyword evidence="5" id="KW-1185">Reference proteome</keyword>
<dbReference type="InterPro" id="IPR005835">
    <property type="entry name" value="NTP_transferase_dom"/>
</dbReference>
<evidence type="ECO:0000256" key="1">
    <source>
        <dbReference type="ARBA" id="ARBA00022679"/>
    </source>
</evidence>